<sequence>MKIEVRVPTLSDSVASGTLLPWRKQVGETVSRDETLVDLETDKVILEIPAPASGVLVELRREEGAVVKADEVVAVIETGEGIGAGQEAGTAVIASAVAFSHEAEGRGGKQSSLPAKGEAPAAAVTPAAVTMEQKVSVPLPAAPAAAVIPPGESRREPMSRLRQRVAERLVAAQHTAAMLTTFNEVNMQPVNELRQRFKVEFEVKHGVKLGYMSFFMRAVCQAMQQFPVVNAAIDGNDVVWQGDVDIGIAISSPRGLVVPILRRAQTLSSAEIEAAIADFARRARDAKLTLEDLSGGTFSITNGGVFGSLLSTPILNPPQSAILGMHTIQERPVAENGQVVIRPMMYLALTYDHRLIDGRDAVQFLVAVKAALEAPAALLPAP</sequence>
<evidence type="ECO:0000256" key="10">
    <source>
        <dbReference type="NCBIfam" id="TIGR01347"/>
    </source>
</evidence>
<comment type="similarity">
    <text evidence="4">Belongs to the 2-oxoacid dehydrogenase family.</text>
</comment>
<dbReference type="SUPFAM" id="SSF51230">
    <property type="entry name" value="Single hybrid motif"/>
    <property type="match status" value="1"/>
</dbReference>
<dbReference type="STRING" id="1123392.GCA_000376425_01173"/>
<dbReference type="InterPro" id="IPR011053">
    <property type="entry name" value="Single_hybrid_motif"/>
</dbReference>
<evidence type="ECO:0000313" key="12">
    <source>
        <dbReference type="EMBL" id="KVW93465.1"/>
    </source>
</evidence>
<dbReference type="RefSeq" id="WP_059758050.1">
    <property type="nucleotide sequence ID" value="NZ_LDUG01000047.1"/>
</dbReference>
<dbReference type="InterPro" id="IPR023213">
    <property type="entry name" value="CAT-like_dom_sf"/>
</dbReference>
<dbReference type="GO" id="GO:0006099">
    <property type="term" value="P:tricarboxylic acid cycle"/>
    <property type="evidence" value="ECO:0007669"/>
    <property type="project" value="UniProtKB-UniRule"/>
</dbReference>
<dbReference type="InterPro" id="IPR000089">
    <property type="entry name" value="Biotin_lipoyl"/>
</dbReference>
<comment type="function">
    <text evidence="2">E2 component of the 2-oxoglutarate dehydrogenase (OGDH) complex which catalyzes the second step in the conversion of 2-oxoglutarate to succinyl-CoA and CO(2).</text>
</comment>
<proteinExistence type="inferred from homology"/>
<dbReference type="Gene3D" id="2.40.50.100">
    <property type="match status" value="1"/>
</dbReference>
<reference evidence="12 13" key="1">
    <citation type="journal article" date="2015" name="Appl. Environ. Microbiol.">
        <title>Aerobic and Anaerobic Thiosulfate Oxidation by a Cold-Adapted, Subglacial Chemoautotroph.</title>
        <authorList>
            <person name="Harrold Z.R."/>
            <person name="Skidmore M.L."/>
            <person name="Hamilton T.L."/>
            <person name="Desch L."/>
            <person name="Amada K."/>
            <person name="van Gelder W."/>
            <person name="Glover K."/>
            <person name="Roden E.E."/>
            <person name="Boyd E.S."/>
        </authorList>
    </citation>
    <scope>NUCLEOTIDE SEQUENCE [LARGE SCALE GENOMIC DNA]</scope>
    <source>
        <strain evidence="12 13">RG</strain>
    </source>
</reference>
<keyword evidence="7" id="KW-0450">Lipoyl</keyword>
<evidence type="ECO:0000259" key="11">
    <source>
        <dbReference type="PROSITE" id="PS50968"/>
    </source>
</evidence>
<dbReference type="Pfam" id="PF00198">
    <property type="entry name" value="2-oxoacid_dh"/>
    <property type="match status" value="1"/>
</dbReference>
<dbReference type="PANTHER" id="PTHR43416:SF5">
    <property type="entry name" value="DIHYDROLIPOYLLYSINE-RESIDUE SUCCINYLTRANSFERASE COMPONENT OF 2-OXOGLUTARATE DEHYDROGENASE COMPLEX, MITOCHONDRIAL"/>
    <property type="match status" value="1"/>
</dbReference>
<protein>
    <recommendedName>
        <fullName evidence="10">Dihydrolipoyllysine-residue succinyltransferase</fullName>
        <ecNumber evidence="10">2.3.1.61</ecNumber>
    </recommendedName>
</protein>
<dbReference type="Gene3D" id="3.30.559.10">
    <property type="entry name" value="Chloramphenicol acetyltransferase-like domain"/>
    <property type="match status" value="1"/>
</dbReference>
<dbReference type="GO" id="GO:0033512">
    <property type="term" value="P:L-lysine catabolic process to acetyl-CoA via saccharopine"/>
    <property type="evidence" value="ECO:0007669"/>
    <property type="project" value="UniProtKB-UniPathway"/>
</dbReference>
<dbReference type="PROSITE" id="PS00189">
    <property type="entry name" value="LIPOYL"/>
    <property type="match status" value="1"/>
</dbReference>
<dbReference type="GO" id="GO:0045252">
    <property type="term" value="C:oxoglutarate dehydrogenase complex"/>
    <property type="evidence" value="ECO:0007669"/>
    <property type="project" value="UniProtKB-UniRule"/>
</dbReference>
<keyword evidence="6 12" id="KW-0808">Transferase</keyword>
<dbReference type="GO" id="GO:0005829">
    <property type="term" value="C:cytosol"/>
    <property type="evidence" value="ECO:0007669"/>
    <property type="project" value="TreeGrafter"/>
</dbReference>
<evidence type="ECO:0000256" key="8">
    <source>
        <dbReference type="ARBA" id="ARBA00023315"/>
    </source>
</evidence>
<name>A0A106BJ98_THIDE</name>
<evidence type="ECO:0000313" key="13">
    <source>
        <dbReference type="Proteomes" id="UP000064243"/>
    </source>
</evidence>
<evidence type="ECO:0000256" key="6">
    <source>
        <dbReference type="ARBA" id="ARBA00022679"/>
    </source>
</evidence>
<keyword evidence="13" id="KW-1185">Reference proteome</keyword>
<evidence type="ECO:0000256" key="3">
    <source>
        <dbReference type="ARBA" id="ARBA00005145"/>
    </source>
</evidence>
<dbReference type="NCBIfam" id="TIGR01347">
    <property type="entry name" value="sucB"/>
    <property type="match status" value="1"/>
</dbReference>
<evidence type="ECO:0000256" key="5">
    <source>
        <dbReference type="ARBA" id="ARBA00022532"/>
    </source>
</evidence>
<dbReference type="AlphaFoldDB" id="A0A106BJ98"/>
<organism evidence="12 13">
    <name type="scientific">Thiobacillus denitrificans</name>
    <dbReference type="NCBI Taxonomy" id="36861"/>
    <lineage>
        <taxon>Bacteria</taxon>
        <taxon>Pseudomonadati</taxon>
        <taxon>Pseudomonadota</taxon>
        <taxon>Betaproteobacteria</taxon>
        <taxon>Nitrosomonadales</taxon>
        <taxon>Thiobacillaceae</taxon>
        <taxon>Thiobacillus</taxon>
    </lineage>
</organism>
<dbReference type="SUPFAM" id="SSF52777">
    <property type="entry name" value="CoA-dependent acyltransferases"/>
    <property type="match status" value="1"/>
</dbReference>
<dbReference type="OrthoDB" id="9805770at2"/>
<dbReference type="Pfam" id="PF00364">
    <property type="entry name" value="Biotin_lipoyl"/>
    <property type="match status" value="1"/>
</dbReference>
<evidence type="ECO:0000256" key="9">
    <source>
        <dbReference type="ARBA" id="ARBA00052761"/>
    </source>
</evidence>
<accession>A0A106BJ98</accession>
<comment type="pathway">
    <text evidence="3">Amino-acid degradation; L-lysine degradation via saccharopine pathway; glutaryl-CoA from L-lysine: step 6/6.</text>
</comment>
<dbReference type="PATRIC" id="fig|36861.3.peg.2628"/>
<keyword evidence="8" id="KW-0012">Acyltransferase</keyword>
<dbReference type="PANTHER" id="PTHR43416">
    <property type="entry name" value="DIHYDROLIPOYLLYSINE-RESIDUE SUCCINYLTRANSFERASE COMPONENT OF 2-OXOGLUTARATE DEHYDROGENASE COMPLEX, MITOCHONDRIAL-RELATED"/>
    <property type="match status" value="1"/>
</dbReference>
<comment type="caution">
    <text evidence="12">The sequence shown here is derived from an EMBL/GenBank/DDBJ whole genome shotgun (WGS) entry which is preliminary data.</text>
</comment>
<feature type="domain" description="Lipoyl-binding" evidence="11">
    <location>
        <begin position="2"/>
        <end position="77"/>
    </location>
</feature>
<evidence type="ECO:0000256" key="1">
    <source>
        <dbReference type="ARBA" id="ARBA00001938"/>
    </source>
</evidence>
<dbReference type="EMBL" id="LDUG01000047">
    <property type="protein sequence ID" value="KVW93465.1"/>
    <property type="molecule type" value="Genomic_DNA"/>
</dbReference>
<dbReference type="FunFam" id="3.30.559.10:FF:000007">
    <property type="entry name" value="Dihydrolipoamide acetyltransferase component of pyruvate dehydrogenase complex"/>
    <property type="match status" value="1"/>
</dbReference>
<dbReference type="InterPro" id="IPR001078">
    <property type="entry name" value="2-oxoacid_DH_actylTfrase"/>
</dbReference>
<dbReference type="InterPro" id="IPR003016">
    <property type="entry name" value="2-oxoA_DH_lipoyl-BS"/>
</dbReference>
<comment type="cofactor">
    <cofactor evidence="1">
        <name>(R)-lipoate</name>
        <dbReference type="ChEBI" id="CHEBI:83088"/>
    </cofactor>
</comment>
<dbReference type="UniPathway" id="UPA00868">
    <property type="reaction ID" value="UER00840"/>
</dbReference>
<dbReference type="InterPro" id="IPR006255">
    <property type="entry name" value="SucB"/>
</dbReference>
<keyword evidence="5" id="KW-0816">Tricarboxylic acid cycle</keyword>
<evidence type="ECO:0000256" key="7">
    <source>
        <dbReference type="ARBA" id="ARBA00022823"/>
    </source>
</evidence>
<dbReference type="CDD" id="cd06849">
    <property type="entry name" value="lipoyl_domain"/>
    <property type="match status" value="1"/>
</dbReference>
<dbReference type="PROSITE" id="PS50968">
    <property type="entry name" value="BIOTINYL_LIPOYL"/>
    <property type="match status" value="1"/>
</dbReference>
<gene>
    <name evidence="12" type="ORF">ABW22_14025</name>
</gene>
<dbReference type="Proteomes" id="UP000064243">
    <property type="component" value="Unassembled WGS sequence"/>
</dbReference>
<evidence type="ECO:0000256" key="2">
    <source>
        <dbReference type="ARBA" id="ARBA00004052"/>
    </source>
</evidence>
<comment type="catalytic activity">
    <reaction evidence="9">
        <text>N(6)-[(R)-dihydrolipoyl]-L-lysyl-[protein] + succinyl-CoA = N(6)-[(R)-S(8)-succinyldihydrolipoyl]-L-lysyl-[protein] + CoA</text>
        <dbReference type="Rhea" id="RHEA:15213"/>
        <dbReference type="Rhea" id="RHEA-COMP:10475"/>
        <dbReference type="Rhea" id="RHEA-COMP:20092"/>
        <dbReference type="ChEBI" id="CHEBI:57287"/>
        <dbReference type="ChEBI" id="CHEBI:57292"/>
        <dbReference type="ChEBI" id="CHEBI:83100"/>
        <dbReference type="ChEBI" id="CHEBI:83120"/>
        <dbReference type="EC" id="2.3.1.61"/>
    </reaction>
</comment>
<dbReference type="EC" id="2.3.1.61" evidence="10"/>
<evidence type="ECO:0000256" key="4">
    <source>
        <dbReference type="ARBA" id="ARBA00007317"/>
    </source>
</evidence>
<dbReference type="GO" id="GO:0004149">
    <property type="term" value="F:dihydrolipoyllysine-residue succinyltransferase activity"/>
    <property type="evidence" value="ECO:0007669"/>
    <property type="project" value="UniProtKB-UniRule"/>
</dbReference>
<dbReference type="InterPro" id="IPR050537">
    <property type="entry name" value="2-oxoacid_dehydrogenase"/>
</dbReference>